<feature type="domain" description="DUF7726" evidence="2">
    <location>
        <begin position="262"/>
        <end position="344"/>
    </location>
</feature>
<evidence type="ECO:0000313" key="4">
    <source>
        <dbReference type="Proteomes" id="UP000324767"/>
    </source>
</evidence>
<comment type="caution">
    <text evidence="3">The sequence shown here is derived from an EMBL/GenBank/DDBJ whole genome shotgun (WGS) entry which is preliminary data.</text>
</comment>
<dbReference type="OrthoDB" id="2592504at2759"/>
<dbReference type="EMBL" id="VXIT01000015">
    <property type="protein sequence ID" value="KAA6407948.1"/>
    <property type="molecule type" value="Genomic_DNA"/>
</dbReference>
<evidence type="ECO:0000256" key="1">
    <source>
        <dbReference type="SAM" id="MobiDB-lite"/>
    </source>
</evidence>
<dbReference type="Proteomes" id="UP000324767">
    <property type="component" value="Unassembled WGS sequence"/>
</dbReference>
<dbReference type="PANTHER" id="PTHR42339:SF1">
    <property type="entry name" value="HISTONE H1"/>
    <property type="match status" value="1"/>
</dbReference>
<evidence type="ECO:0000259" key="2">
    <source>
        <dbReference type="Pfam" id="PF24852"/>
    </source>
</evidence>
<dbReference type="Pfam" id="PF24852">
    <property type="entry name" value="DUF7726"/>
    <property type="match status" value="2"/>
</dbReference>
<dbReference type="PANTHER" id="PTHR42339">
    <property type="entry name" value="HISTONE H1"/>
    <property type="match status" value="1"/>
</dbReference>
<accession>A0A5M8PG92</accession>
<feature type="region of interest" description="Disordered" evidence="1">
    <location>
        <begin position="75"/>
        <end position="127"/>
    </location>
</feature>
<feature type="domain" description="DUF7726" evidence="2">
    <location>
        <begin position="152"/>
        <end position="222"/>
    </location>
</feature>
<organism evidence="3 4">
    <name type="scientific">Lasallia pustulata</name>
    <dbReference type="NCBI Taxonomy" id="136370"/>
    <lineage>
        <taxon>Eukaryota</taxon>
        <taxon>Fungi</taxon>
        <taxon>Dikarya</taxon>
        <taxon>Ascomycota</taxon>
        <taxon>Pezizomycotina</taxon>
        <taxon>Lecanoromycetes</taxon>
        <taxon>OSLEUM clade</taxon>
        <taxon>Umbilicariomycetidae</taxon>
        <taxon>Umbilicariales</taxon>
        <taxon>Umbilicariaceae</taxon>
        <taxon>Lasallia</taxon>
    </lineage>
</organism>
<proteinExistence type="predicted"/>
<protein>
    <recommendedName>
        <fullName evidence="2">DUF7726 domain-containing protein</fullName>
    </recommendedName>
</protein>
<gene>
    <name evidence="3" type="ORF">FRX48_08299</name>
</gene>
<evidence type="ECO:0000313" key="3">
    <source>
        <dbReference type="EMBL" id="KAA6407948.1"/>
    </source>
</evidence>
<feature type="compositionally biased region" description="Basic and acidic residues" evidence="1">
    <location>
        <begin position="95"/>
        <end position="106"/>
    </location>
</feature>
<name>A0A5M8PG92_9LECA</name>
<dbReference type="AlphaFoldDB" id="A0A5M8PG92"/>
<dbReference type="InterPro" id="IPR056143">
    <property type="entry name" value="DUF7726"/>
</dbReference>
<reference evidence="3 4" key="1">
    <citation type="submission" date="2019-09" db="EMBL/GenBank/DDBJ databases">
        <title>The hologenome of the rock-dwelling lichen Lasallia pustulata.</title>
        <authorList>
            <person name="Greshake Tzovaras B."/>
            <person name="Segers F."/>
            <person name="Bicker A."/>
            <person name="Dal Grande F."/>
            <person name="Otte J."/>
            <person name="Hankeln T."/>
            <person name="Schmitt I."/>
            <person name="Ebersberger I."/>
        </authorList>
    </citation>
    <scope>NUCLEOTIDE SEQUENCE [LARGE SCALE GENOMIC DNA]</scope>
    <source>
        <strain evidence="3">A1-1</strain>
    </source>
</reference>
<sequence length="392" mass="42814">MPPTLGAKQIPTVKKDVLTALAEVPGNSIPQAASEADMKPGKARKIVAEAHQRPDGQGFVTREPTLPHIAMAQTPRSVAPLRPTAGNASHTTTGHLKETPKADVATKKRPRSPSPEPRAFPIVPLSSGIFAHEKTTQDAEEDDDDENEDLLITDNCDVVRRKINALINSGEMKVTHFQRACGITAGSYGGFMKQKGPYAGINNRTYDAAFKFFKSREEKGIKIPPTSNKKQKVNGGGEKSGAIGVEELKKVHLDGEENEQVEIYDTCDEVRRKIAAHLRRPGVTGAGFCRNICAVAYPNESKAISGSQLKSFQTKKGPNEGNSSAVFYGAYVYFEKLRIKEGKKKSKKREQMEEAWGNLGGFSRELNQGGYWCAAGEKPVMDRLGKVTFMRG</sequence>